<accession>A0ABW5QC01</accession>
<evidence type="ECO:0000313" key="2">
    <source>
        <dbReference type="EMBL" id="MFD2639348.1"/>
    </source>
</evidence>
<dbReference type="PANTHER" id="PTHR11011">
    <property type="entry name" value="MALE STERILITY PROTEIN 2-RELATED"/>
    <property type="match status" value="1"/>
</dbReference>
<dbReference type="Gene3D" id="3.40.50.720">
    <property type="entry name" value="NAD(P)-binding Rossmann-like Domain"/>
    <property type="match status" value="1"/>
</dbReference>
<dbReference type="EMBL" id="JBHUMZ010000023">
    <property type="protein sequence ID" value="MFD2639348.1"/>
    <property type="molecule type" value="Genomic_DNA"/>
</dbReference>
<evidence type="ECO:0000313" key="3">
    <source>
        <dbReference type="Proteomes" id="UP001597452"/>
    </source>
</evidence>
<dbReference type="CDD" id="cd05263">
    <property type="entry name" value="MupV_like_SDR_e"/>
    <property type="match status" value="1"/>
</dbReference>
<comment type="caution">
    <text evidence="2">The sequence shown here is derived from an EMBL/GenBank/DDBJ whole genome shotgun (WGS) entry which is preliminary data.</text>
</comment>
<name>A0ABW5QC01_9BACI</name>
<proteinExistence type="predicted"/>
<dbReference type="InterPro" id="IPR026055">
    <property type="entry name" value="FAR"/>
</dbReference>
<dbReference type="InterPro" id="IPR013120">
    <property type="entry name" value="FAR_NAD-bd"/>
</dbReference>
<protein>
    <submittedName>
        <fullName evidence="2">SDR family oxidoreductase</fullName>
    </submittedName>
</protein>
<keyword evidence="3" id="KW-1185">Reference proteome</keyword>
<dbReference type="RefSeq" id="WP_377329221.1">
    <property type="nucleotide sequence ID" value="NZ_JBHUMZ010000023.1"/>
</dbReference>
<reference evidence="3" key="1">
    <citation type="journal article" date="2019" name="Int. J. Syst. Evol. Microbiol.">
        <title>The Global Catalogue of Microorganisms (GCM) 10K type strain sequencing project: providing services to taxonomists for standard genome sequencing and annotation.</title>
        <authorList>
            <consortium name="The Broad Institute Genomics Platform"/>
            <consortium name="The Broad Institute Genome Sequencing Center for Infectious Disease"/>
            <person name="Wu L."/>
            <person name="Ma J."/>
        </authorList>
    </citation>
    <scope>NUCLEOTIDE SEQUENCE [LARGE SCALE GENOMIC DNA]</scope>
    <source>
        <strain evidence="3">TISTR 1571</strain>
    </source>
</reference>
<dbReference type="Pfam" id="PF07993">
    <property type="entry name" value="NAD_binding_4"/>
    <property type="match status" value="1"/>
</dbReference>
<dbReference type="SUPFAM" id="SSF51735">
    <property type="entry name" value="NAD(P)-binding Rossmann-fold domains"/>
    <property type="match status" value="1"/>
</dbReference>
<dbReference type="Proteomes" id="UP001597452">
    <property type="component" value="Unassembled WGS sequence"/>
</dbReference>
<feature type="domain" description="Thioester reductase (TE)" evidence="1">
    <location>
        <begin position="8"/>
        <end position="244"/>
    </location>
</feature>
<gene>
    <name evidence="2" type="ORF">ACFSW4_10760</name>
</gene>
<evidence type="ECO:0000259" key="1">
    <source>
        <dbReference type="Pfam" id="PF07993"/>
    </source>
</evidence>
<dbReference type="PANTHER" id="PTHR11011:SF45">
    <property type="entry name" value="FATTY ACYL-COA REDUCTASE CG8306-RELATED"/>
    <property type="match status" value="1"/>
</dbReference>
<sequence length="367" mass="42129">MANHYFFTGFPGFISINLIKQLIKGNSDVGKISLLVLPTMKTKAQEELTQLKEELNMGESGPKFELILGDITKPNLNIETETNKQLIDSVRYVFHLAAIYDLAVPKKLAYEVNVKGTANVNQWVKSLKNLKRYVYFSTAYVAGKRQGPILETELDKKQEFKNHYEHTKYEAEVLVEQLKESVPLTIIRPGVVVGHSNSGETTKFDGPYFLLNFFDRLRFSPIIPYLGKGEAEGNFVPINYIIDATIYLSHSDKGIGKTYHLTDSNPYQMKDIYRMMLERLLNRKPLGTIPLLFAKVFLSFSIIRKWLKVEKEALDYFTFKSEFDATHSKLDLEGSGIACPDFKNVIDAIVPYYEQHKHDEQKHIEIR</sequence>
<organism evidence="2 3">
    <name type="scientific">Piscibacillus salipiscarius</name>
    <dbReference type="NCBI Taxonomy" id="299480"/>
    <lineage>
        <taxon>Bacteria</taxon>
        <taxon>Bacillati</taxon>
        <taxon>Bacillota</taxon>
        <taxon>Bacilli</taxon>
        <taxon>Bacillales</taxon>
        <taxon>Bacillaceae</taxon>
        <taxon>Piscibacillus</taxon>
    </lineage>
</organism>
<dbReference type="InterPro" id="IPR036291">
    <property type="entry name" value="NAD(P)-bd_dom_sf"/>
</dbReference>